<sequence>MQVKNRQRESNLYRTVIAFTDTSLMIGKRIVIILFTIKLLTQTVDLIIDQLRPDFHFIS</sequence>
<evidence type="ECO:0000313" key="1">
    <source>
        <dbReference type="EMBL" id="PLO69854.1"/>
    </source>
</evidence>
<organism evidence="1 2">
    <name type="scientific">Klebsiella michiganensis</name>
    <dbReference type="NCBI Taxonomy" id="1134687"/>
    <lineage>
        <taxon>Bacteria</taxon>
        <taxon>Pseudomonadati</taxon>
        <taxon>Pseudomonadota</taxon>
        <taxon>Gammaproteobacteria</taxon>
        <taxon>Enterobacterales</taxon>
        <taxon>Enterobacteriaceae</taxon>
        <taxon>Klebsiella/Raoultella group</taxon>
        <taxon>Klebsiella</taxon>
    </lineage>
</organism>
<protein>
    <submittedName>
        <fullName evidence="1">Uncharacterized protein</fullName>
    </submittedName>
</protein>
<name>A0A2J5PV92_9ENTR</name>
<accession>A0A2J5PV92</accession>
<dbReference type="AlphaFoldDB" id="A0A2J5PV92"/>
<dbReference type="EMBL" id="PIDR01000353">
    <property type="protein sequence ID" value="PLO69854.1"/>
    <property type="molecule type" value="Genomic_DNA"/>
</dbReference>
<reference evidence="1 2" key="2">
    <citation type="submission" date="2018-01" db="EMBL/GenBank/DDBJ databases">
        <title>Genomic study of Klebsiella pneumoniae.</title>
        <authorList>
            <person name="Yang Y."/>
            <person name="Bicalho R."/>
        </authorList>
    </citation>
    <scope>NUCLEOTIDE SEQUENCE [LARGE SCALE GENOMIC DNA]</scope>
    <source>
        <strain evidence="1 2">A10</strain>
    </source>
</reference>
<proteinExistence type="predicted"/>
<evidence type="ECO:0000313" key="2">
    <source>
        <dbReference type="Proteomes" id="UP000234667"/>
    </source>
</evidence>
<reference evidence="1 2" key="1">
    <citation type="submission" date="2017-11" db="EMBL/GenBank/DDBJ databases">
        <authorList>
            <person name="Han C.G."/>
        </authorList>
    </citation>
    <scope>NUCLEOTIDE SEQUENCE [LARGE SCALE GENOMIC DNA]</scope>
    <source>
        <strain evidence="1 2">A10</strain>
    </source>
</reference>
<gene>
    <name evidence="1" type="ORF">CWN49_13375</name>
</gene>
<dbReference type="Proteomes" id="UP000234667">
    <property type="component" value="Unassembled WGS sequence"/>
</dbReference>
<comment type="caution">
    <text evidence="1">The sequence shown here is derived from an EMBL/GenBank/DDBJ whole genome shotgun (WGS) entry which is preliminary data.</text>
</comment>